<comment type="catalytic activity">
    <reaction evidence="4 5">
        <text>an acyl phosphate + H2O = a carboxylate + phosphate + H(+)</text>
        <dbReference type="Rhea" id="RHEA:14965"/>
        <dbReference type="ChEBI" id="CHEBI:15377"/>
        <dbReference type="ChEBI" id="CHEBI:15378"/>
        <dbReference type="ChEBI" id="CHEBI:29067"/>
        <dbReference type="ChEBI" id="CHEBI:43474"/>
        <dbReference type="ChEBI" id="CHEBI:59918"/>
        <dbReference type="EC" id="3.6.1.7"/>
    </reaction>
</comment>
<dbReference type="Gene3D" id="3.30.70.100">
    <property type="match status" value="1"/>
</dbReference>
<dbReference type="InterPro" id="IPR001792">
    <property type="entry name" value="Acylphosphatase-like_dom"/>
</dbReference>
<dbReference type="PANTHER" id="PTHR47268:SF4">
    <property type="entry name" value="ACYLPHOSPHATASE"/>
    <property type="match status" value="1"/>
</dbReference>
<dbReference type="GO" id="GO:0003998">
    <property type="term" value="F:acylphosphatase activity"/>
    <property type="evidence" value="ECO:0007669"/>
    <property type="project" value="UniProtKB-EC"/>
</dbReference>
<feature type="active site" evidence="5">
    <location>
        <position position="28"/>
    </location>
</feature>
<evidence type="ECO:0000256" key="3">
    <source>
        <dbReference type="ARBA" id="ARBA00015991"/>
    </source>
</evidence>
<dbReference type="SUPFAM" id="SSF54975">
    <property type="entry name" value="Acylphosphatase/BLUF domain-like"/>
    <property type="match status" value="1"/>
</dbReference>
<dbReference type="InterPro" id="IPR017968">
    <property type="entry name" value="Acylphosphatase_CS"/>
</dbReference>
<protein>
    <recommendedName>
        <fullName evidence="3 5">acylphosphatase</fullName>
        <ecNumber evidence="2 5">3.6.1.7</ecNumber>
    </recommendedName>
</protein>
<dbReference type="EMBL" id="VBAP01000047">
    <property type="protein sequence ID" value="TMI75168.1"/>
    <property type="molecule type" value="Genomic_DNA"/>
</dbReference>
<accession>A0A537IV17</accession>
<dbReference type="PANTHER" id="PTHR47268">
    <property type="entry name" value="ACYLPHOSPHATASE"/>
    <property type="match status" value="1"/>
</dbReference>
<dbReference type="AlphaFoldDB" id="A0A537IV17"/>
<evidence type="ECO:0000313" key="9">
    <source>
        <dbReference type="Proteomes" id="UP000318834"/>
    </source>
</evidence>
<dbReference type="PROSITE" id="PS51160">
    <property type="entry name" value="ACYLPHOSPHATASE_3"/>
    <property type="match status" value="1"/>
</dbReference>
<evidence type="ECO:0000256" key="2">
    <source>
        <dbReference type="ARBA" id="ARBA00012150"/>
    </source>
</evidence>
<keyword evidence="5" id="KW-0378">Hydrolase</keyword>
<evidence type="ECO:0000256" key="4">
    <source>
        <dbReference type="ARBA" id="ARBA00047645"/>
    </source>
</evidence>
<comment type="caution">
    <text evidence="8">The sequence shown here is derived from an EMBL/GenBank/DDBJ whole genome shotgun (WGS) entry which is preliminary data.</text>
</comment>
<evidence type="ECO:0000256" key="1">
    <source>
        <dbReference type="ARBA" id="ARBA00005614"/>
    </source>
</evidence>
<sequence>MDEARQIRTEPARCHLWVRGMVQGVGFRVFAERAARRMGLVGLVRNLPDGRVEIVAEGPQVTLEAFITEVRRGPLGAVVQEVQAEWEPPAGLRGFRIQ</sequence>
<evidence type="ECO:0000256" key="6">
    <source>
        <dbReference type="RuleBase" id="RU004168"/>
    </source>
</evidence>
<dbReference type="Pfam" id="PF00708">
    <property type="entry name" value="Acylphosphatase"/>
    <property type="match status" value="1"/>
</dbReference>
<name>A0A537IV17_9BACT</name>
<dbReference type="PROSITE" id="PS00150">
    <property type="entry name" value="ACYLPHOSPHATASE_1"/>
    <property type="match status" value="1"/>
</dbReference>
<feature type="active site" evidence="5">
    <location>
        <position position="46"/>
    </location>
</feature>
<evidence type="ECO:0000313" key="8">
    <source>
        <dbReference type="EMBL" id="TMI75168.1"/>
    </source>
</evidence>
<evidence type="ECO:0000256" key="5">
    <source>
        <dbReference type="PROSITE-ProRule" id="PRU00520"/>
    </source>
</evidence>
<reference evidence="8 9" key="1">
    <citation type="journal article" date="2019" name="Nat. Microbiol.">
        <title>Mediterranean grassland soil C-N compound turnover is dependent on rainfall and depth, and is mediated by genomically divergent microorganisms.</title>
        <authorList>
            <person name="Diamond S."/>
            <person name="Andeer P.F."/>
            <person name="Li Z."/>
            <person name="Crits-Christoph A."/>
            <person name="Burstein D."/>
            <person name="Anantharaman K."/>
            <person name="Lane K.R."/>
            <person name="Thomas B.C."/>
            <person name="Pan C."/>
            <person name="Northen T.R."/>
            <person name="Banfield J.F."/>
        </authorList>
    </citation>
    <scope>NUCLEOTIDE SEQUENCE [LARGE SCALE GENOMIC DNA]</scope>
    <source>
        <strain evidence="8">NP_8</strain>
    </source>
</reference>
<feature type="domain" description="Acylphosphatase-like" evidence="7">
    <location>
        <begin position="13"/>
        <end position="98"/>
    </location>
</feature>
<organism evidence="8 9">
    <name type="scientific">Candidatus Segetimicrobium genomatis</name>
    <dbReference type="NCBI Taxonomy" id="2569760"/>
    <lineage>
        <taxon>Bacteria</taxon>
        <taxon>Bacillati</taxon>
        <taxon>Candidatus Sysuimicrobiota</taxon>
        <taxon>Candidatus Sysuimicrobiia</taxon>
        <taxon>Candidatus Sysuimicrobiales</taxon>
        <taxon>Candidatus Segetimicrobiaceae</taxon>
        <taxon>Candidatus Segetimicrobium</taxon>
    </lineage>
</organism>
<gene>
    <name evidence="8" type="ORF">E6H05_07015</name>
</gene>
<dbReference type="EC" id="3.6.1.7" evidence="2 5"/>
<comment type="similarity">
    <text evidence="1 6">Belongs to the acylphosphatase family.</text>
</comment>
<dbReference type="InterPro" id="IPR036046">
    <property type="entry name" value="Acylphosphatase-like_dom_sf"/>
</dbReference>
<dbReference type="InterPro" id="IPR020456">
    <property type="entry name" value="Acylphosphatase"/>
</dbReference>
<dbReference type="Proteomes" id="UP000318834">
    <property type="component" value="Unassembled WGS sequence"/>
</dbReference>
<proteinExistence type="inferred from homology"/>
<evidence type="ECO:0000259" key="7">
    <source>
        <dbReference type="PROSITE" id="PS51160"/>
    </source>
</evidence>